<accession>A0A1Y2BMD0</accession>
<dbReference type="EMBL" id="MCFC01000001">
    <property type="protein sequence ID" value="ORY35892.1"/>
    <property type="molecule type" value="Genomic_DNA"/>
</dbReference>
<comment type="caution">
    <text evidence="2">The sequence shown here is derived from an EMBL/GenBank/DDBJ whole genome shotgun (WGS) entry which is preliminary data.</text>
</comment>
<evidence type="ECO:0000256" key="1">
    <source>
        <dbReference type="SAM" id="MobiDB-lite"/>
    </source>
</evidence>
<feature type="region of interest" description="Disordered" evidence="1">
    <location>
        <begin position="367"/>
        <end position="394"/>
    </location>
</feature>
<dbReference type="AlphaFoldDB" id="A0A1Y2BMD0"/>
<dbReference type="OrthoDB" id="2564610at2759"/>
<keyword evidence="3" id="KW-1185">Reference proteome</keyword>
<organism evidence="2 3">
    <name type="scientific">Naematelia encephala</name>
    <dbReference type="NCBI Taxonomy" id="71784"/>
    <lineage>
        <taxon>Eukaryota</taxon>
        <taxon>Fungi</taxon>
        <taxon>Dikarya</taxon>
        <taxon>Basidiomycota</taxon>
        <taxon>Agaricomycotina</taxon>
        <taxon>Tremellomycetes</taxon>
        <taxon>Tremellales</taxon>
        <taxon>Naemateliaceae</taxon>
        <taxon>Naematelia</taxon>
    </lineage>
</organism>
<feature type="region of interest" description="Disordered" evidence="1">
    <location>
        <begin position="1"/>
        <end position="39"/>
    </location>
</feature>
<protein>
    <submittedName>
        <fullName evidence="2">Uncharacterized protein</fullName>
    </submittedName>
</protein>
<feature type="compositionally biased region" description="Low complexity" evidence="1">
    <location>
        <begin position="367"/>
        <end position="381"/>
    </location>
</feature>
<dbReference type="InParanoid" id="A0A1Y2BMD0"/>
<evidence type="ECO:0000313" key="2">
    <source>
        <dbReference type="EMBL" id="ORY35892.1"/>
    </source>
</evidence>
<evidence type="ECO:0000313" key="3">
    <source>
        <dbReference type="Proteomes" id="UP000193986"/>
    </source>
</evidence>
<dbReference type="Proteomes" id="UP000193986">
    <property type="component" value="Unassembled WGS sequence"/>
</dbReference>
<gene>
    <name evidence="2" type="ORF">BCR39DRAFT_556019</name>
</gene>
<feature type="compositionally biased region" description="Low complexity" evidence="1">
    <location>
        <begin position="15"/>
        <end position="25"/>
    </location>
</feature>
<sequence>MPATRRSTRHVAQQPHSSLLPSSLHTGVPTGEPESWASASTATLPTRYTIAIALPTDQGPLDVTRGYAEYVRGEEALSDAWRRNEEAEGRVLDLRSKRFVRHIDDSACQPSQPTRDDNKALWYTAGLSYLCICKLEDVRRAYSPALPPPTIDTLPSLSPVVLPDCLPLVHILPNWSTDLSADLDPPQDQLEEFDLSWRDADGSGWGAQASCDDLEPQDSQAPLIHEPDEVSRIRKGKFKAVDPVTPSGGLSDLAESESWKVRRAYWRKLISDDAGYGQIWSIIPRPHHLNPSPLAKPRTNHPPTPPDYILPRALVSSIAPGSTPSHPYHPDLRMYISSNPTARLYWLIPLHGPVIIPTLLSTSAKVPTSTTTTSSKIPTPSYGEIVDSLPSDTASDPKVRPAPIIWTSALLRYIWQSFLVPLVSQSPVNAFGHITIRLSGPKPDPFLALLPPPPLDRHMYFSGDTATRPERVEAGDHLRIYVDAKKALALRTWLHGIEIPGNIVRAQKGKEILVEEGKGSERSERGQEKGDIWRPFHKVRLCLIGEKGEVLVVA</sequence>
<proteinExistence type="predicted"/>
<reference evidence="2 3" key="1">
    <citation type="submission" date="2016-07" db="EMBL/GenBank/DDBJ databases">
        <title>Pervasive Adenine N6-methylation of Active Genes in Fungi.</title>
        <authorList>
            <consortium name="DOE Joint Genome Institute"/>
            <person name="Mondo S.J."/>
            <person name="Dannebaum R.O."/>
            <person name="Kuo R.C."/>
            <person name="Labutti K."/>
            <person name="Haridas S."/>
            <person name="Kuo A."/>
            <person name="Salamov A."/>
            <person name="Ahrendt S.R."/>
            <person name="Lipzen A."/>
            <person name="Sullivan W."/>
            <person name="Andreopoulos W.B."/>
            <person name="Clum A."/>
            <person name="Lindquist E."/>
            <person name="Daum C."/>
            <person name="Ramamoorthy G.K."/>
            <person name="Gryganskyi A."/>
            <person name="Culley D."/>
            <person name="Magnuson J.K."/>
            <person name="James T.Y."/>
            <person name="O'Malley M.A."/>
            <person name="Stajich J.E."/>
            <person name="Spatafora J.W."/>
            <person name="Visel A."/>
            <person name="Grigoriev I.V."/>
        </authorList>
    </citation>
    <scope>NUCLEOTIDE SEQUENCE [LARGE SCALE GENOMIC DNA]</scope>
    <source>
        <strain evidence="2 3">68-887.2</strain>
    </source>
</reference>
<name>A0A1Y2BMD0_9TREE</name>